<comment type="caution">
    <text evidence="2">The sequence shown here is derived from an EMBL/GenBank/DDBJ whole genome shotgun (WGS) entry which is preliminary data.</text>
</comment>
<dbReference type="EMBL" id="AGNL01005208">
    <property type="protein sequence ID" value="EJK72857.1"/>
    <property type="molecule type" value="Genomic_DNA"/>
</dbReference>
<gene>
    <name evidence="2" type="ORF">THAOC_05571</name>
</gene>
<dbReference type="Proteomes" id="UP000266841">
    <property type="component" value="Unassembled WGS sequence"/>
</dbReference>
<reference evidence="2 3" key="1">
    <citation type="journal article" date="2012" name="Genome Biol.">
        <title>Genome and low-iron response of an oceanic diatom adapted to chronic iron limitation.</title>
        <authorList>
            <person name="Lommer M."/>
            <person name="Specht M."/>
            <person name="Roy A.S."/>
            <person name="Kraemer L."/>
            <person name="Andreson R."/>
            <person name="Gutowska M.A."/>
            <person name="Wolf J."/>
            <person name="Bergner S.V."/>
            <person name="Schilhabel M.B."/>
            <person name="Klostermeier U.C."/>
            <person name="Beiko R.G."/>
            <person name="Rosenstiel P."/>
            <person name="Hippler M."/>
            <person name="Laroche J."/>
        </authorList>
    </citation>
    <scope>NUCLEOTIDE SEQUENCE [LARGE SCALE GENOMIC DNA]</scope>
    <source>
        <strain evidence="2 3">CCMP1005</strain>
    </source>
</reference>
<dbReference type="Pfam" id="PF07209">
    <property type="entry name" value="DUF1415"/>
    <property type="match status" value="1"/>
</dbReference>
<name>K0TMP3_THAOC</name>
<organism evidence="2 3">
    <name type="scientific">Thalassiosira oceanica</name>
    <name type="common">Marine diatom</name>
    <dbReference type="NCBI Taxonomy" id="159749"/>
    <lineage>
        <taxon>Eukaryota</taxon>
        <taxon>Sar</taxon>
        <taxon>Stramenopiles</taxon>
        <taxon>Ochrophyta</taxon>
        <taxon>Bacillariophyta</taxon>
        <taxon>Coscinodiscophyceae</taxon>
        <taxon>Thalassiosirophycidae</taxon>
        <taxon>Thalassiosirales</taxon>
        <taxon>Thalassiosiraceae</taxon>
        <taxon>Thalassiosira</taxon>
    </lineage>
</organism>
<dbReference type="AlphaFoldDB" id="K0TMP3"/>
<keyword evidence="3" id="KW-1185">Reference proteome</keyword>
<evidence type="ECO:0000256" key="1">
    <source>
        <dbReference type="SAM" id="MobiDB-lite"/>
    </source>
</evidence>
<evidence type="ECO:0000313" key="2">
    <source>
        <dbReference type="EMBL" id="EJK72857.1"/>
    </source>
</evidence>
<accession>K0TMP3</accession>
<proteinExistence type="predicted"/>
<dbReference type="InterPro" id="IPR009858">
    <property type="entry name" value="DUF1415"/>
</dbReference>
<evidence type="ECO:0000313" key="3">
    <source>
        <dbReference type="Proteomes" id="UP000266841"/>
    </source>
</evidence>
<protein>
    <submittedName>
        <fullName evidence="2">Uncharacterized protein</fullName>
    </submittedName>
</protein>
<sequence length="184" mass="19685">MAGEHLVSITAPASEDEPPGRSSVDPSAAISFVIVAPRGDDTVQTPPAPADFESYYNFFLGMEDRLLDECDVFWDTNDGESGDDPLGCEITIAAFHPDWKFGATGTKESCQPIDYEKRTPYPTVSIVMSSAIESLMDTQAADPHGSALVTKRIADVNDQTLNGLGIEAVENLYAAEVANCHPGS</sequence>
<feature type="region of interest" description="Disordered" evidence="1">
    <location>
        <begin position="1"/>
        <end position="25"/>
    </location>
</feature>
<dbReference type="OrthoDB" id="49042at2759"/>